<protein>
    <submittedName>
        <fullName evidence="3">Aldehyde dehydrogenase family protein</fullName>
    </submittedName>
</protein>
<dbReference type="Gene3D" id="3.40.605.10">
    <property type="entry name" value="Aldehyde Dehydrogenase, Chain A, domain 1"/>
    <property type="match status" value="1"/>
</dbReference>
<gene>
    <name evidence="3" type="ORF">ACFFH4_20605</name>
</gene>
<evidence type="ECO:0000313" key="4">
    <source>
        <dbReference type="Proteomes" id="UP001589833"/>
    </source>
</evidence>
<accession>A0ABV6NKN1</accession>
<evidence type="ECO:0000313" key="3">
    <source>
        <dbReference type="EMBL" id="MFC0561347.1"/>
    </source>
</evidence>
<dbReference type="Pfam" id="PF00171">
    <property type="entry name" value="Aldedh"/>
    <property type="match status" value="1"/>
</dbReference>
<dbReference type="InterPro" id="IPR016163">
    <property type="entry name" value="Ald_DH_C"/>
</dbReference>
<keyword evidence="4" id="KW-1185">Reference proteome</keyword>
<reference evidence="3 4" key="1">
    <citation type="submission" date="2024-09" db="EMBL/GenBank/DDBJ databases">
        <authorList>
            <person name="Sun Q."/>
            <person name="Mori K."/>
        </authorList>
    </citation>
    <scope>NUCLEOTIDE SEQUENCE [LARGE SCALE GENOMIC DNA]</scope>
    <source>
        <strain evidence="3 4">NCAIM B.02301</strain>
    </source>
</reference>
<dbReference type="RefSeq" id="WP_273846608.1">
    <property type="nucleotide sequence ID" value="NZ_JAQQWT010000018.1"/>
</dbReference>
<dbReference type="EMBL" id="JBHLTR010000056">
    <property type="protein sequence ID" value="MFC0561347.1"/>
    <property type="molecule type" value="Genomic_DNA"/>
</dbReference>
<keyword evidence="1" id="KW-0560">Oxidoreductase</keyword>
<name>A0ABV6NKN1_9BACI</name>
<dbReference type="SUPFAM" id="SSF53720">
    <property type="entry name" value="ALDH-like"/>
    <property type="match status" value="1"/>
</dbReference>
<dbReference type="InterPro" id="IPR016161">
    <property type="entry name" value="Ald_DH/histidinol_DH"/>
</dbReference>
<proteinExistence type="predicted"/>
<comment type="caution">
    <text evidence="3">The sequence shown here is derived from an EMBL/GenBank/DDBJ whole genome shotgun (WGS) entry which is preliminary data.</text>
</comment>
<dbReference type="InterPro" id="IPR015590">
    <property type="entry name" value="Aldehyde_DH_dom"/>
</dbReference>
<evidence type="ECO:0000256" key="1">
    <source>
        <dbReference type="ARBA" id="ARBA00023002"/>
    </source>
</evidence>
<dbReference type="Proteomes" id="UP001589833">
    <property type="component" value="Unassembled WGS sequence"/>
</dbReference>
<feature type="domain" description="Aldehyde dehydrogenase" evidence="2">
    <location>
        <begin position="1"/>
        <end position="47"/>
    </location>
</feature>
<dbReference type="Gene3D" id="3.40.309.10">
    <property type="entry name" value="Aldehyde Dehydrogenase, Chain A, domain 2"/>
    <property type="match status" value="1"/>
</dbReference>
<evidence type="ECO:0000259" key="2">
    <source>
        <dbReference type="Pfam" id="PF00171"/>
    </source>
</evidence>
<dbReference type="InterPro" id="IPR016162">
    <property type="entry name" value="Ald_DH_N"/>
</dbReference>
<organism evidence="3 4">
    <name type="scientific">Halalkalibacter alkalisediminis</name>
    <dbReference type="NCBI Taxonomy" id="935616"/>
    <lineage>
        <taxon>Bacteria</taxon>
        <taxon>Bacillati</taxon>
        <taxon>Bacillota</taxon>
        <taxon>Bacilli</taxon>
        <taxon>Bacillales</taxon>
        <taxon>Bacillaceae</taxon>
        <taxon>Halalkalibacter</taxon>
    </lineage>
</organism>
<sequence>MKVARSIRTGTVDVNGASSSFDAPVCGFKESGTGREFGGIGLGQYVEYFCI</sequence>